<evidence type="ECO:0000313" key="3">
    <source>
        <dbReference type="Proteomes" id="UP001152561"/>
    </source>
</evidence>
<gene>
    <name evidence="2" type="ORF">K7X08_006831</name>
</gene>
<protein>
    <submittedName>
        <fullName evidence="2">Uncharacterized protein</fullName>
    </submittedName>
</protein>
<comment type="caution">
    <text evidence="2">The sequence shown here is derived from an EMBL/GenBank/DDBJ whole genome shotgun (WGS) entry which is preliminary data.</text>
</comment>
<accession>A0A9Q1QXP8</accession>
<name>A0A9Q1QXP8_9SOLA</name>
<dbReference type="EMBL" id="JAJAGQ010000019">
    <property type="protein sequence ID" value="KAJ8533507.1"/>
    <property type="molecule type" value="Genomic_DNA"/>
</dbReference>
<proteinExistence type="predicted"/>
<evidence type="ECO:0000313" key="2">
    <source>
        <dbReference type="EMBL" id="KAJ8533507.1"/>
    </source>
</evidence>
<keyword evidence="3" id="KW-1185">Reference proteome</keyword>
<dbReference type="Proteomes" id="UP001152561">
    <property type="component" value="Unassembled WGS sequence"/>
</dbReference>
<sequence length="83" mass="8454">MMVNTCSAIATRGRGSSIVASLGGQFGGRSGGRAVAHPRATTRGQPRVVAQTQADAPEVHDVPPSAPLPMSAYVPSFVQPSVP</sequence>
<evidence type="ECO:0000256" key="1">
    <source>
        <dbReference type="SAM" id="MobiDB-lite"/>
    </source>
</evidence>
<dbReference type="AlphaFoldDB" id="A0A9Q1QXP8"/>
<feature type="region of interest" description="Disordered" evidence="1">
    <location>
        <begin position="26"/>
        <end position="48"/>
    </location>
</feature>
<organism evidence="2 3">
    <name type="scientific">Anisodus acutangulus</name>
    <dbReference type="NCBI Taxonomy" id="402998"/>
    <lineage>
        <taxon>Eukaryota</taxon>
        <taxon>Viridiplantae</taxon>
        <taxon>Streptophyta</taxon>
        <taxon>Embryophyta</taxon>
        <taxon>Tracheophyta</taxon>
        <taxon>Spermatophyta</taxon>
        <taxon>Magnoliopsida</taxon>
        <taxon>eudicotyledons</taxon>
        <taxon>Gunneridae</taxon>
        <taxon>Pentapetalae</taxon>
        <taxon>asterids</taxon>
        <taxon>lamiids</taxon>
        <taxon>Solanales</taxon>
        <taxon>Solanaceae</taxon>
        <taxon>Solanoideae</taxon>
        <taxon>Hyoscyameae</taxon>
        <taxon>Anisodus</taxon>
    </lineage>
</organism>
<reference evidence="3" key="1">
    <citation type="journal article" date="2023" name="Proc. Natl. Acad. Sci. U.S.A.">
        <title>Genomic and structural basis for evolution of tropane alkaloid biosynthesis.</title>
        <authorList>
            <person name="Wanga Y.-J."/>
            <person name="Taina T."/>
            <person name="Yua J.-Y."/>
            <person name="Lia J."/>
            <person name="Xua B."/>
            <person name="Chenc J."/>
            <person name="D'Auriad J.C."/>
            <person name="Huanga J.-P."/>
            <person name="Huanga S.-X."/>
        </authorList>
    </citation>
    <scope>NUCLEOTIDE SEQUENCE [LARGE SCALE GENOMIC DNA]</scope>
    <source>
        <strain evidence="3">cv. KIB-2019</strain>
    </source>
</reference>